<keyword evidence="3" id="KW-0479">Metal-binding</keyword>
<evidence type="ECO:0000259" key="6">
    <source>
        <dbReference type="Pfam" id="PF03372"/>
    </source>
</evidence>
<feature type="domain" description="Endonuclease/exonuclease/phosphatase" evidence="6">
    <location>
        <begin position="4"/>
        <end position="257"/>
    </location>
</feature>
<dbReference type="PANTHER" id="PTHR43250">
    <property type="entry name" value="EXODEOXYRIBONUCLEASE III"/>
    <property type="match status" value="1"/>
</dbReference>
<evidence type="ECO:0000256" key="1">
    <source>
        <dbReference type="ARBA" id="ARBA00001946"/>
    </source>
</evidence>
<evidence type="ECO:0000313" key="7">
    <source>
        <dbReference type="EMBL" id="MDN4471625.1"/>
    </source>
</evidence>
<organism evidence="7 8">
    <name type="scientific">Demequina zhanjiangensis</name>
    <dbReference type="NCBI Taxonomy" id="3051659"/>
    <lineage>
        <taxon>Bacteria</taxon>
        <taxon>Bacillati</taxon>
        <taxon>Actinomycetota</taxon>
        <taxon>Actinomycetes</taxon>
        <taxon>Micrococcales</taxon>
        <taxon>Demequinaceae</taxon>
        <taxon>Demequina</taxon>
    </lineage>
</organism>
<protein>
    <submittedName>
        <fullName evidence="7">Exodeoxyribonuclease III</fullName>
    </submittedName>
</protein>
<dbReference type="InterPro" id="IPR036691">
    <property type="entry name" value="Endo/exonu/phosph_ase_sf"/>
</dbReference>
<keyword evidence="8" id="KW-1185">Reference proteome</keyword>
<dbReference type="NCBIfam" id="TIGR00633">
    <property type="entry name" value="xth"/>
    <property type="match status" value="1"/>
</dbReference>
<name>A0ABT8FXI8_9MICO</name>
<dbReference type="RefSeq" id="WP_301125426.1">
    <property type="nucleotide sequence ID" value="NZ_JAUHPV010000001.1"/>
</dbReference>
<gene>
    <name evidence="7" type="ORF">QQX04_01305</name>
</gene>
<evidence type="ECO:0000256" key="4">
    <source>
        <dbReference type="ARBA" id="ARBA00022801"/>
    </source>
</evidence>
<dbReference type="SUPFAM" id="SSF56219">
    <property type="entry name" value="DNase I-like"/>
    <property type="match status" value="1"/>
</dbReference>
<keyword evidence="5" id="KW-0460">Magnesium</keyword>
<dbReference type="EMBL" id="JAUHPV010000001">
    <property type="protein sequence ID" value="MDN4471625.1"/>
    <property type="molecule type" value="Genomic_DNA"/>
</dbReference>
<comment type="similarity">
    <text evidence="2">Belongs to the DNA repair enzymes AP/ExoA family.</text>
</comment>
<comment type="caution">
    <text evidence="7">The sequence shown here is derived from an EMBL/GenBank/DDBJ whole genome shotgun (WGS) entry which is preliminary data.</text>
</comment>
<dbReference type="PANTHER" id="PTHR43250:SF2">
    <property type="entry name" value="EXODEOXYRIBONUCLEASE III"/>
    <property type="match status" value="1"/>
</dbReference>
<dbReference type="PROSITE" id="PS51435">
    <property type="entry name" value="AP_NUCLEASE_F1_4"/>
    <property type="match status" value="1"/>
</dbReference>
<dbReference type="Proteomes" id="UP001172738">
    <property type="component" value="Unassembled WGS sequence"/>
</dbReference>
<sequence length="266" mass="29191">MRIASVNVNGVRAAARKGMHDWLDPSGSDVVCLQEVRAPLETTAELVGEGWHVVEDPCLIKGRAGVAILSRKPLSDVVVGADVLGDGMDEPVHTGRWIEATVESPAGPVRVVSVYMHSGTVGTPKMDQKYAMLDAMTARLAALRAAHERVVVMGDINIAHTENDIKNWKGNLKSAGFLPEERAYLDRWFEAGWVDVHRTLEGAKPGPYTWWSQRGQAFDNDAGWRIDYQLASPALADAATSVQVDRQPSWDARWTDHAPLVVDYSL</sequence>
<proteinExistence type="inferred from homology"/>
<dbReference type="InterPro" id="IPR005135">
    <property type="entry name" value="Endo/exonuclease/phosphatase"/>
</dbReference>
<dbReference type="Gene3D" id="3.60.10.10">
    <property type="entry name" value="Endonuclease/exonuclease/phosphatase"/>
    <property type="match status" value="1"/>
</dbReference>
<comment type="cofactor">
    <cofactor evidence="1">
        <name>Mg(2+)</name>
        <dbReference type="ChEBI" id="CHEBI:18420"/>
    </cofactor>
</comment>
<dbReference type="Pfam" id="PF03372">
    <property type="entry name" value="Exo_endo_phos"/>
    <property type="match status" value="1"/>
</dbReference>
<dbReference type="InterPro" id="IPR037493">
    <property type="entry name" value="ExoIII-like"/>
</dbReference>
<dbReference type="InterPro" id="IPR004808">
    <property type="entry name" value="AP_endonuc_1"/>
</dbReference>
<evidence type="ECO:0000313" key="8">
    <source>
        <dbReference type="Proteomes" id="UP001172738"/>
    </source>
</evidence>
<evidence type="ECO:0000256" key="3">
    <source>
        <dbReference type="ARBA" id="ARBA00022723"/>
    </source>
</evidence>
<accession>A0ABT8FXI8</accession>
<reference evidence="7" key="1">
    <citation type="submission" date="2023-06" db="EMBL/GenBank/DDBJ databases">
        <title>SYSU T00b26.</title>
        <authorList>
            <person name="Gao L."/>
            <person name="Fang B.-Z."/>
            <person name="Li W.-J."/>
        </authorList>
    </citation>
    <scope>NUCLEOTIDE SEQUENCE</scope>
    <source>
        <strain evidence="7">SYSU T00b26</strain>
    </source>
</reference>
<evidence type="ECO:0000256" key="2">
    <source>
        <dbReference type="ARBA" id="ARBA00007092"/>
    </source>
</evidence>
<keyword evidence="4" id="KW-0378">Hydrolase</keyword>
<evidence type="ECO:0000256" key="5">
    <source>
        <dbReference type="ARBA" id="ARBA00022842"/>
    </source>
</evidence>